<comment type="caution">
    <text evidence="7">The sequence shown here is derived from an EMBL/GenBank/DDBJ whole genome shotgun (WGS) entry which is preliminary data.</text>
</comment>
<keyword evidence="3" id="KW-0133">Cell shape</keyword>
<dbReference type="GO" id="GO:0008360">
    <property type="term" value="P:regulation of cell shape"/>
    <property type="evidence" value="ECO:0007669"/>
    <property type="project" value="UniProtKB-KW"/>
</dbReference>
<dbReference type="EMBL" id="PEZT01000012">
    <property type="protein sequence ID" value="PIS09295.1"/>
    <property type="molecule type" value="Genomic_DNA"/>
</dbReference>
<organism evidence="7 8">
    <name type="scientific">Candidatus Beckwithbacteria bacterium CG10_big_fil_rev_8_21_14_0_10_34_10</name>
    <dbReference type="NCBI Taxonomy" id="1974495"/>
    <lineage>
        <taxon>Bacteria</taxon>
        <taxon>Candidatus Beckwithiibacteriota</taxon>
    </lineage>
</organism>
<protein>
    <recommendedName>
        <fullName evidence="9">BioF2-like acetyltransferase domain-containing protein</fullName>
    </recommendedName>
</protein>
<dbReference type="GO" id="GO:0016755">
    <property type="term" value="F:aminoacyltransferase activity"/>
    <property type="evidence" value="ECO:0007669"/>
    <property type="project" value="InterPro"/>
</dbReference>
<evidence type="ECO:0000256" key="1">
    <source>
        <dbReference type="ARBA" id="ARBA00009943"/>
    </source>
</evidence>
<accession>A0A2H0W9Q9</accession>
<dbReference type="PANTHER" id="PTHR36174:SF1">
    <property type="entry name" value="LIPID II:GLYCINE GLYCYLTRANSFERASE"/>
    <property type="match status" value="1"/>
</dbReference>
<name>A0A2H0W9Q9_9BACT</name>
<comment type="similarity">
    <text evidence="1">Belongs to the FemABX family.</text>
</comment>
<reference evidence="8" key="1">
    <citation type="submission" date="2017-09" db="EMBL/GenBank/DDBJ databases">
        <title>Depth-based differentiation of microbial function through sediment-hosted aquifers and enrichment of novel symbionts in the deep terrestrial subsurface.</title>
        <authorList>
            <person name="Probst A.J."/>
            <person name="Ladd B."/>
            <person name="Jarett J.K."/>
            <person name="Geller-Mcgrath D.E."/>
            <person name="Sieber C.M.K."/>
            <person name="Emerson J.B."/>
            <person name="Anantharaman K."/>
            <person name="Thomas B.C."/>
            <person name="Malmstrom R."/>
            <person name="Stieglmeier M."/>
            <person name="Klingl A."/>
            <person name="Woyke T."/>
            <person name="Ryan C.M."/>
            <person name="Banfield J.F."/>
        </authorList>
    </citation>
    <scope>NUCLEOTIDE SEQUENCE [LARGE SCALE GENOMIC DNA]</scope>
</reference>
<evidence type="ECO:0008006" key="9">
    <source>
        <dbReference type="Google" id="ProtNLM"/>
    </source>
</evidence>
<dbReference type="PROSITE" id="PS51191">
    <property type="entry name" value="FEMABX"/>
    <property type="match status" value="1"/>
</dbReference>
<evidence type="ECO:0000256" key="4">
    <source>
        <dbReference type="ARBA" id="ARBA00022984"/>
    </source>
</evidence>
<evidence type="ECO:0000313" key="8">
    <source>
        <dbReference type="Proteomes" id="UP000230093"/>
    </source>
</evidence>
<keyword evidence="2" id="KW-0808">Transferase</keyword>
<evidence type="ECO:0000256" key="2">
    <source>
        <dbReference type="ARBA" id="ARBA00022679"/>
    </source>
</evidence>
<evidence type="ECO:0000256" key="3">
    <source>
        <dbReference type="ARBA" id="ARBA00022960"/>
    </source>
</evidence>
<keyword evidence="5" id="KW-0012">Acyltransferase</keyword>
<evidence type="ECO:0000256" key="6">
    <source>
        <dbReference type="ARBA" id="ARBA00023316"/>
    </source>
</evidence>
<keyword evidence="4" id="KW-0573">Peptidoglycan synthesis</keyword>
<keyword evidence="6" id="KW-0961">Cell wall biogenesis/degradation</keyword>
<gene>
    <name evidence="7" type="ORF">COT75_02200</name>
</gene>
<evidence type="ECO:0000313" key="7">
    <source>
        <dbReference type="EMBL" id="PIS09295.1"/>
    </source>
</evidence>
<dbReference type="AlphaFoldDB" id="A0A2H0W9Q9"/>
<dbReference type="InterPro" id="IPR003447">
    <property type="entry name" value="FEMABX"/>
</dbReference>
<dbReference type="GO" id="GO:0071555">
    <property type="term" value="P:cell wall organization"/>
    <property type="evidence" value="ECO:0007669"/>
    <property type="project" value="UniProtKB-KW"/>
</dbReference>
<evidence type="ECO:0000256" key="5">
    <source>
        <dbReference type="ARBA" id="ARBA00023315"/>
    </source>
</evidence>
<dbReference type="GO" id="GO:0009252">
    <property type="term" value="P:peptidoglycan biosynthetic process"/>
    <property type="evidence" value="ECO:0007669"/>
    <property type="project" value="UniProtKB-KW"/>
</dbReference>
<dbReference type="InterPro" id="IPR016181">
    <property type="entry name" value="Acyl_CoA_acyltransferase"/>
</dbReference>
<dbReference type="SUPFAM" id="SSF55729">
    <property type="entry name" value="Acyl-CoA N-acyltransferases (Nat)"/>
    <property type="match status" value="1"/>
</dbReference>
<dbReference type="InterPro" id="IPR050644">
    <property type="entry name" value="PG_Glycine_Bridge_Synth"/>
</dbReference>
<dbReference type="PANTHER" id="PTHR36174">
    <property type="entry name" value="LIPID II:GLYCINE GLYCYLTRANSFERASE"/>
    <property type="match status" value="1"/>
</dbReference>
<proteinExistence type="inferred from homology"/>
<sequence>MKGLNDIRQTSNYGQFMEKMGWQIISLDKQNRLFIKKIPLTPFYLGKILRAKLPINIKKIKNLQKKYRIIILKIQIFSLTNPKELTDFVKPDLHPLIPTKTIWLDLKKTKKQLWKELEKRTRSNIRSAKKNKVKTKIILGKKINKNELKSFYNLWKKNKPYNFLFKPSFKEFKNLTLSFKNNCFFIFGINNSEIISVVLILFSENMAFDWWGANSKKGRKLLAKPYILWEAIKFSKKRNFQVFDFEGIYDKRFPKAQKNWQGFSKFKKGFGGIEIQLAKPIATTIFT</sequence>
<dbReference type="Gene3D" id="3.40.630.30">
    <property type="match status" value="1"/>
</dbReference>
<dbReference type="Proteomes" id="UP000230093">
    <property type="component" value="Unassembled WGS sequence"/>
</dbReference>